<dbReference type="OMA" id="FANPFIV"/>
<dbReference type="EMBL" id="JAGTXO010000003">
    <property type="protein sequence ID" value="KAG8469100.1"/>
    <property type="molecule type" value="Genomic_DNA"/>
</dbReference>
<evidence type="ECO:0008006" key="8">
    <source>
        <dbReference type="Google" id="ProtNLM"/>
    </source>
</evidence>
<dbReference type="Pfam" id="PF05726">
    <property type="entry name" value="Pirin_C"/>
    <property type="match status" value="1"/>
</dbReference>
<evidence type="ECO:0000256" key="2">
    <source>
        <dbReference type="RuleBase" id="RU003457"/>
    </source>
</evidence>
<dbReference type="InterPro" id="IPR003829">
    <property type="entry name" value="Pirin_N_dom"/>
</dbReference>
<dbReference type="InterPro" id="IPR011051">
    <property type="entry name" value="RmlC_Cupin_sf"/>
</dbReference>
<comment type="similarity">
    <text evidence="1 2">Belongs to the pirin family.</text>
</comment>
<dbReference type="Gene3D" id="2.60.120.10">
    <property type="entry name" value="Jelly Rolls"/>
    <property type="match status" value="2"/>
</dbReference>
<dbReference type="InterPro" id="IPR014710">
    <property type="entry name" value="RmlC-like_jellyroll"/>
</dbReference>
<comment type="caution">
    <text evidence="6">The sequence shown here is derived from an EMBL/GenBank/DDBJ whole genome shotgun (WGS) entry which is preliminary data.</text>
</comment>
<dbReference type="InterPro" id="IPR008778">
    <property type="entry name" value="Pirin_C_dom"/>
</dbReference>
<evidence type="ECO:0000313" key="6">
    <source>
        <dbReference type="EMBL" id="KAG8469100.1"/>
    </source>
</evidence>
<dbReference type="InterPro" id="IPR012093">
    <property type="entry name" value="Pirin"/>
</dbReference>
<reference evidence="6" key="1">
    <citation type="submission" date="2021-05" db="EMBL/GenBank/DDBJ databases">
        <title>The genome of the haptophyte Pavlova lutheri (Diacronema luteri, Pavlovales) - a model for lipid biosynthesis in eukaryotic algae.</title>
        <authorList>
            <person name="Hulatt C.J."/>
            <person name="Posewitz M.C."/>
        </authorList>
    </citation>
    <scope>NUCLEOTIDE SEQUENCE</scope>
    <source>
        <strain evidence="6">NIVA-4/92</strain>
    </source>
</reference>
<evidence type="ECO:0000256" key="1">
    <source>
        <dbReference type="ARBA" id="ARBA00008416"/>
    </source>
</evidence>
<dbReference type="PANTHER" id="PTHR13903:SF8">
    <property type="entry name" value="PIRIN"/>
    <property type="match status" value="1"/>
</dbReference>
<accession>A0A8J6CGG7</accession>
<keyword evidence="7" id="KW-1185">Reference proteome</keyword>
<dbReference type="PANTHER" id="PTHR13903">
    <property type="entry name" value="PIRIN-RELATED"/>
    <property type="match status" value="1"/>
</dbReference>
<dbReference type="SUPFAM" id="SSF51182">
    <property type="entry name" value="RmlC-like cupins"/>
    <property type="match status" value="1"/>
</dbReference>
<protein>
    <recommendedName>
        <fullName evidence="8">Pirin</fullName>
    </recommendedName>
</protein>
<dbReference type="Proteomes" id="UP000751190">
    <property type="component" value="Unassembled WGS sequence"/>
</dbReference>
<name>A0A8J6CGG7_DIALT</name>
<evidence type="ECO:0000259" key="5">
    <source>
        <dbReference type="Pfam" id="PF05726"/>
    </source>
</evidence>
<dbReference type="OrthoDB" id="198735at2759"/>
<evidence type="ECO:0000256" key="3">
    <source>
        <dbReference type="SAM" id="MobiDB-lite"/>
    </source>
</evidence>
<gene>
    <name evidence="6" type="ORF">KFE25_007618</name>
</gene>
<proteinExistence type="inferred from homology"/>
<feature type="region of interest" description="Disordered" evidence="3">
    <location>
        <begin position="323"/>
        <end position="356"/>
    </location>
</feature>
<dbReference type="Pfam" id="PF02678">
    <property type="entry name" value="Pirin"/>
    <property type="match status" value="1"/>
</dbReference>
<feature type="domain" description="Pirin C-terminal" evidence="5">
    <location>
        <begin position="216"/>
        <end position="321"/>
    </location>
</feature>
<dbReference type="AlphaFoldDB" id="A0A8J6CGG7"/>
<sequence length="356" mass="38796">MAIVQASPLSFPFACIDPFLFAVYHDDKYPAGDDSMGPPKELLRGRPLGSDFGSASGWNMYHGRRVPGFPKHPHRGFETVTLVRHGIVDHCDSTGASGRFGEGGDAQWMTAGRGISHSEMFPLLDRAGPNRLELFQIWLNLPRKDKMVDPHFKMLWSEDIPSRELPTETGGAPGSTARIAVIAGRGFLPADAEAGAPTPPPKSYAHDIDASDVAIVTIALRAGARYTLPAARRGAATRRKLFFFKGASLSVEGRVFDKHVGIELRGELPAALAASADGDVELLLLQGVPIGEPVVQHGPFVMTSREEIMQAFSDYQKDEFGDWPHGDDAPVHARDKSRFATHADGKREEKAWPRAQ</sequence>
<evidence type="ECO:0000313" key="7">
    <source>
        <dbReference type="Proteomes" id="UP000751190"/>
    </source>
</evidence>
<organism evidence="6 7">
    <name type="scientific">Diacronema lutheri</name>
    <name type="common">Unicellular marine alga</name>
    <name type="synonym">Monochrysis lutheri</name>
    <dbReference type="NCBI Taxonomy" id="2081491"/>
    <lineage>
        <taxon>Eukaryota</taxon>
        <taxon>Haptista</taxon>
        <taxon>Haptophyta</taxon>
        <taxon>Pavlovophyceae</taxon>
        <taxon>Pavlovales</taxon>
        <taxon>Pavlovaceae</taxon>
        <taxon>Diacronema</taxon>
    </lineage>
</organism>
<evidence type="ECO:0000259" key="4">
    <source>
        <dbReference type="Pfam" id="PF02678"/>
    </source>
</evidence>
<feature type="domain" description="Pirin N-terminal" evidence="4">
    <location>
        <begin position="64"/>
        <end position="139"/>
    </location>
</feature>